<evidence type="ECO:0000256" key="1">
    <source>
        <dbReference type="ARBA" id="ARBA00001946"/>
    </source>
</evidence>
<dbReference type="GO" id="GO:0010333">
    <property type="term" value="F:terpene synthase activity"/>
    <property type="evidence" value="ECO:0007669"/>
    <property type="project" value="InterPro"/>
</dbReference>
<dbReference type="SUPFAM" id="SSF48576">
    <property type="entry name" value="Terpenoid synthases"/>
    <property type="match status" value="1"/>
</dbReference>
<dbReference type="GO" id="GO:0046872">
    <property type="term" value="F:metal ion binding"/>
    <property type="evidence" value="ECO:0007669"/>
    <property type="project" value="UniProtKB-KW"/>
</dbReference>
<evidence type="ECO:0000256" key="4">
    <source>
        <dbReference type="RuleBase" id="RU366034"/>
    </source>
</evidence>
<organism evidence="5 6">
    <name type="scientific">Elasticomyces elasticus</name>
    <dbReference type="NCBI Taxonomy" id="574655"/>
    <lineage>
        <taxon>Eukaryota</taxon>
        <taxon>Fungi</taxon>
        <taxon>Dikarya</taxon>
        <taxon>Ascomycota</taxon>
        <taxon>Pezizomycotina</taxon>
        <taxon>Dothideomycetes</taxon>
        <taxon>Dothideomycetidae</taxon>
        <taxon>Mycosphaerellales</taxon>
        <taxon>Teratosphaeriaceae</taxon>
        <taxon>Elasticomyces</taxon>
    </lineage>
</organism>
<reference evidence="5" key="1">
    <citation type="submission" date="2023-08" db="EMBL/GenBank/DDBJ databases">
        <title>Black Yeasts Isolated from many extreme environments.</title>
        <authorList>
            <person name="Coleine C."/>
            <person name="Stajich J.E."/>
            <person name="Selbmann L."/>
        </authorList>
    </citation>
    <scope>NUCLEOTIDE SEQUENCE</scope>
    <source>
        <strain evidence="5">CCFEE 5810</strain>
    </source>
</reference>
<dbReference type="InterPro" id="IPR008949">
    <property type="entry name" value="Isoprenoid_synthase_dom_sf"/>
</dbReference>
<dbReference type="GO" id="GO:0008299">
    <property type="term" value="P:isoprenoid biosynthetic process"/>
    <property type="evidence" value="ECO:0007669"/>
    <property type="project" value="UniProtKB-ARBA"/>
</dbReference>
<proteinExistence type="inferred from homology"/>
<dbReference type="InterPro" id="IPR034686">
    <property type="entry name" value="Terpene_cyclase-like_2"/>
</dbReference>
<evidence type="ECO:0000256" key="3">
    <source>
        <dbReference type="ARBA" id="ARBA00022842"/>
    </source>
</evidence>
<comment type="caution">
    <text evidence="5">The sequence shown here is derived from an EMBL/GenBank/DDBJ whole genome shotgun (WGS) entry which is preliminary data.</text>
</comment>
<keyword evidence="4" id="KW-0456">Lyase</keyword>
<evidence type="ECO:0000313" key="5">
    <source>
        <dbReference type="EMBL" id="KAK5701525.1"/>
    </source>
</evidence>
<dbReference type="SFLD" id="SFLDG01020">
    <property type="entry name" value="Terpene_Cyclase_Like_2"/>
    <property type="match status" value="1"/>
</dbReference>
<evidence type="ECO:0000313" key="6">
    <source>
        <dbReference type="Proteomes" id="UP001310594"/>
    </source>
</evidence>
<gene>
    <name evidence="5" type="ORF">LTR97_004340</name>
</gene>
<name>A0AAN7W8G2_9PEZI</name>
<dbReference type="EMBL" id="JAVRQU010000006">
    <property type="protein sequence ID" value="KAK5701525.1"/>
    <property type="molecule type" value="Genomic_DNA"/>
</dbReference>
<keyword evidence="4" id="KW-0479">Metal-binding</keyword>
<evidence type="ECO:0000256" key="2">
    <source>
        <dbReference type="ARBA" id="ARBA00006333"/>
    </source>
</evidence>
<comment type="cofactor">
    <cofactor evidence="1 4">
        <name>Mg(2+)</name>
        <dbReference type="ChEBI" id="CHEBI:18420"/>
    </cofactor>
</comment>
<dbReference type="AlphaFoldDB" id="A0AAN7W8G2"/>
<dbReference type="SFLD" id="SFLDS00005">
    <property type="entry name" value="Isoprenoid_Synthase_Type_I"/>
    <property type="match status" value="1"/>
</dbReference>
<dbReference type="PANTHER" id="PTHR35201:SF4">
    <property type="entry name" value="BETA-PINACENE SYNTHASE-RELATED"/>
    <property type="match status" value="1"/>
</dbReference>
<comment type="similarity">
    <text evidence="2 4">Belongs to the terpene synthase family.</text>
</comment>
<dbReference type="EC" id="4.2.3.-" evidence="4"/>
<protein>
    <recommendedName>
        <fullName evidence="4">Terpene synthase</fullName>
        <ecNumber evidence="4">4.2.3.-</ecNumber>
    </recommendedName>
</protein>
<accession>A0AAN7W8G2</accession>
<dbReference type="Pfam" id="PF19086">
    <property type="entry name" value="Terpene_syn_C_2"/>
    <property type="match status" value="1"/>
</dbReference>
<dbReference type="Proteomes" id="UP001310594">
    <property type="component" value="Unassembled WGS sequence"/>
</dbReference>
<dbReference type="PANTHER" id="PTHR35201">
    <property type="entry name" value="TERPENE SYNTHASE"/>
    <property type="match status" value="1"/>
</dbReference>
<keyword evidence="3 4" id="KW-0460">Magnesium</keyword>
<dbReference type="Gene3D" id="1.10.600.10">
    <property type="entry name" value="Farnesyl Diphosphate Synthase"/>
    <property type="match status" value="1"/>
</dbReference>
<sequence>MSNKHFLLESIAGQRFVLPNLLDIFAGWPVATHSALDELRTLVDQHLDNRYSTDILPPKTARAFQKNDFGLFAATWWPLASLERLCVVAALFIWIYAWDDELDSASGMLVDSAQNFLSETASYVRRSLDDNVSLLEKPNNALIERFDWIGVVLKRRYSIAQRHTLVKHMSHFIQQSLAEQKMILSQDIPELAAYWRMRLGTSAIDVTTAMLEYAYDIELPAMIAQSAELQQLYLLTNEIISLTNDMISAKKEVVSCSSTTTSTSADPKCQQNGTVHNALIILFSMTGDADLSVQLAMEWLKGMLVAFDVAAFRLLDSASGLTANEKASIEKIVQGCRYQCTGNVTWSLVTPRYGLEGDDAGNIVLQF</sequence>